<reference evidence="4" key="1">
    <citation type="journal article" date="2019" name="Int. J. Syst. Evol. Microbiol.">
        <title>The Global Catalogue of Microorganisms (GCM) 10K type strain sequencing project: providing services to taxonomists for standard genome sequencing and annotation.</title>
        <authorList>
            <consortium name="The Broad Institute Genomics Platform"/>
            <consortium name="The Broad Institute Genome Sequencing Center for Infectious Disease"/>
            <person name="Wu L."/>
            <person name="Ma J."/>
        </authorList>
    </citation>
    <scope>NUCLEOTIDE SEQUENCE [LARGE SCALE GENOMIC DNA]</scope>
    <source>
        <strain evidence="4">TBRC 5832</strain>
    </source>
</reference>
<keyword evidence="4" id="KW-1185">Reference proteome</keyword>
<accession>A0ABV8J1Q5</accession>
<gene>
    <name evidence="3" type="ORF">ACFO0C_36645</name>
</gene>
<dbReference type="RefSeq" id="WP_378071369.1">
    <property type="nucleotide sequence ID" value="NZ_JBHSBL010000024.1"/>
</dbReference>
<dbReference type="PROSITE" id="PS51257">
    <property type="entry name" value="PROKAR_LIPOPROTEIN"/>
    <property type="match status" value="1"/>
</dbReference>
<feature type="domain" description="Pyrroloquinoline quinone-dependent pyranose dehydrogenase beta-propeller" evidence="2">
    <location>
        <begin position="70"/>
        <end position="453"/>
    </location>
</feature>
<proteinExistence type="predicted"/>
<dbReference type="EMBL" id="JBHSBL010000024">
    <property type="protein sequence ID" value="MFC4070492.1"/>
    <property type="molecule type" value="Genomic_DNA"/>
</dbReference>
<feature type="signal peptide" evidence="1">
    <location>
        <begin position="1"/>
        <end position="22"/>
    </location>
</feature>
<evidence type="ECO:0000313" key="4">
    <source>
        <dbReference type="Proteomes" id="UP001595867"/>
    </source>
</evidence>
<evidence type="ECO:0000259" key="2">
    <source>
        <dbReference type="Pfam" id="PF22807"/>
    </source>
</evidence>
<dbReference type="Gene3D" id="2.120.10.30">
    <property type="entry name" value="TolB, C-terminal domain"/>
    <property type="match status" value="1"/>
</dbReference>
<evidence type="ECO:0000256" key="1">
    <source>
        <dbReference type="SAM" id="SignalP"/>
    </source>
</evidence>
<organism evidence="3 4">
    <name type="scientific">Actinoplanes subglobosus</name>
    <dbReference type="NCBI Taxonomy" id="1547892"/>
    <lineage>
        <taxon>Bacteria</taxon>
        <taxon>Bacillati</taxon>
        <taxon>Actinomycetota</taxon>
        <taxon>Actinomycetes</taxon>
        <taxon>Micromonosporales</taxon>
        <taxon>Micromonosporaceae</taxon>
        <taxon>Actinoplanes</taxon>
    </lineage>
</organism>
<dbReference type="SUPFAM" id="SSF50952">
    <property type="entry name" value="Soluble quinoprotein glucose dehydrogenase"/>
    <property type="match status" value="1"/>
</dbReference>
<dbReference type="InterPro" id="IPR011041">
    <property type="entry name" value="Quinoprot_gluc/sorb_DH_b-prop"/>
</dbReference>
<dbReference type="PANTHER" id="PTHR33546:SF1">
    <property type="entry name" value="LARGE, MULTIFUNCTIONAL SECRETED PROTEIN"/>
    <property type="match status" value="1"/>
</dbReference>
<dbReference type="PANTHER" id="PTHR33546">
    <property type="entry name" value="LARGE, MULTIFUNCTIONAL SECRETED PROTEIN-RELATED"/>
    <property type="match status" value="1"/>
</dbReference>
<comment type="caution">
    <text evidence="3">The sequence shown here is derived from an EMBL/GenBank/DDBJ whole genome shotgun (WGS) entry which is preliminary data.</text>
</comment>
<keyword evidence="1" id="KW-0732">Signal</keyword>
<protein>
    <submittedName>
        <fullName evidence="3">PQQ-dependent sugar dehydrogenase</fullName>
    </submittedName>
</protein>
<sequence>MRTFARGVMTMSLMLTMAACTAQERAAPTPDRPTVTEPGGAEVPALTASTVRAFTGTTDGAPFDEARQVQAPPGWTVTVWARIDKARLLAWTPDRQLLVSRPKFGDVLALTPGAEGTAPAQRTLLKGLNQPHGLAFAGDTLYVAESDQVNTFTYRNGQVSGRKIVIGGLPDDKSPDLRGAYSHALKSVAIGKDGSIYVSVGSTGNISAQDRDATPQRATILKTPPGGGTPTVFARGVRNGTGLAVDPDGAVWTAVNHRDNIQYPYERDYDGDGAKDNGDVMQSYVNDHPMEQLARLTEGRELGWPYCNSEPDINPGDPDSPLSYTGRPFVNDLETNVDGSKLDCAKLPPSEQGMGAHSAPLGLSFVSGPGLAGGYGAGALVGVHGSWNRNPPRPPEVSFYAWRNGTLGPQQTVLTGFQNPDGTRWGRPVMAVQGPDGAIYVSDDHAGAVYRVTAS</sequence>
<dbReference type="Proteomes" id="UP001595867">
    <property type="component" value="Unassembled WGS sequence"/>
</dbReference>
<dbReference type="InterPro" id="IPR011042">
    <property type="entry name" value="6-blade_b-propeller_TolB-like"/>
</dbReference>
<feature type="chain" id="PRO_5045573595" evidence="1">
    <location>
        <begin position="23"/>
        <end position="455"/>
    </location>
</feature>
<name>A0ABV8J1Q5_9ACTN</name>
<dbReference type="Pfam" id="PF22807">
    <property type="entry name" value="TrAA12"/>
    <property type="match status" value="1"/>
</dbReference>
<evidence type="ECO:0000313" key="3">
    <source>
        <dbReference type="EMBL" id="MFC4070492.1"/>
    </source>
</evidence>
<dbReference type="InterPro" id="IPR054539">
    <property type="entry name" value="Beta-prop_PDH"/>
</dbReference>